<keyword evidence="3" id="KW-1185">Reference proteome</keyword>
<dbReference type="AlphaFoldDB" id="A0A7W9M0U4"/>
<evidence type="ECO:0000313" key="3">
    <source>
        <dbReference type="Proteomes" id="UP000552097"/>
    </source>
</evidence>
<evidence type="ECO:0000256" key="1">
    <source>
        <dbReference type="SAM" id="SignalP"/>
    </source>
</evidence>
<organism evidence="2 3">
    <name type="scientific">Saccharothrix ecbatanensis</name>
    <dbReference type="NCBI Taxonomy" id="1105145"/>
    <lineage>
        <taxon>Bacteria</taxon>
        <taxon>Bacillati</taxon>
        <taxon>Actinomycetota</taxon>
        <taxon>Actinomycetes</taxon>
        <taxon>Pseudonocardiales</taxon>
        <taxon>Pseudonocardiaceae</taxon>
        <taxon>Saccharothrix</taxon>
    </lineage>
</organism>
<dbReference type="RefSeq" id="WP_184920578.1">
    <property type="nucleotide sequence ID" value="NZ_JACHMO010000001.1"/>
</dbReference>
<keyword evidence="1" id="KW-0732">Signal</keyword>
<accession>A0A7W9M0U4</accession>
<feature type="chain" id="PRO_5030709025" description="Peptidase inhibitor family I36" evidence="1">
    <location>
        <begin position="28"/>
        <end position="158"/>
    </location>
</feature>
<gene>
    <name evidence="2" type="ORF">F4560_003062</name>
</gene>
<evidence type="ECO:0000313" key="2">
    <source>
        <dbReference type="EMBL" id="MBB5803294.1"/>
    </source>
</evidence>
<dbReference type="EMBL" id="JACHMO010000001">
    <property type="protein sequence ID" value="MBB5803294.1"/>
    <property type="molecule type" value="Genomic_DNA"/>
</dbReference>
<proteinExistence type="predicted"/>
<name>A0A7W9M0U4_9PSEU</name>
<reference evidence="2 3" key="1">
    <citation type="submission" date="2020-08" db="EMBL/GenBank/DDBJ databases">
        <title>Sequencing the genomes of 1000 actinobacteria strains.</title>
        <authorList>
            <person name="Klenk H.-P."/>
        </authorList>
    </citation>
    <scope>NUCLEOTIDE SEQUENCE [LARGE SCALE GENOMIC DNA]</scope>
    <source>
        <strain evidence="2 3">DSM 45486</strain>
    </source>
</reference>
<sequence>MRKALTALAMSALMGLAVITSAATAQADPAGTFSVACDNAWRGATSGDFYAYSESNCSGFMGKAEGNDSDWGNSAGPFQGSDTNRASSILHKGTSGLAVAVYNGTGTDWGGGYTCLRKGELYASYLGDNSFTSGAGVDNGISSHRWAPESDCRGHFVT</sequence>
<comment type="caution">
    <text evidence="2">The sequence shown here is derived from an EMBL/GenBank/DDBJ whole genome shotgun (WGS) entry which is preliminary data.</text>
</comment>
<dbReference type="Proteomes" id="UP000552097">
    <property type="component" value="Unassembled WGS sequence"/>
</dbReference>
<feature type="signal peptide" evidence="1">
    <location>
        <begin position="1"/>
        <end position="27"/>
    </location>
</feature>
<evidence type="ECO:0008006" key="4">
    <source>
        <dbReference type="Google" id="ProtNLM"/>
    </source>
</evidence>
<protein>
    <recommendedName>
        <fullName evidence="4">Peptidase inhibitor family I36</fullName>
    </recommendedName>
</protein>